<evidence type="ECO:0000313" key="1">
    <source>
        <dbReference type="EMBL" id="CAK8696815.1"/>
    </source>
</evidence>
<dbReference type="PANTHER" id="PTHR45913">
    <property type="entry name" value="EPM2A-INTERACTING PROTEIN 1"/>
    <property type="match status" value="1"/>
</dbReference>
<gene>
    <name evidence="1" type="ORF">CVLEPA_LOCUS30130</name>
</gene>
<evidence type="ECO:0000313" key="2">
    <source>
        <dbReference type="Proteomes" id="UP001642483"/>
    </source>
</evidence>
<accession>A0ABP0GYJ3</accession>
<dbReference type="PANTHER" id="PTHR45913:SF5">
    <property type="entry name" value="GENERAL TRANSCRIPTION FACTOR II-I REPEAT DOMAIN-CONTAINING PROTEIN 2A-LIKE PROTEIN"/>
    <property type="match status" value="1"/>
</dbReference>
<keyword evidence="2" id="KW-1185">Reference proteome</keyword>
<protein>
    <recommendedName>
        <fullName evidence="3">DUF4371 domain-containing protein</fullName>
    </recommendedName>
</protein>
<evidence type="ECO:0008006" key="3">
    <source>
        <dbReference type="Google" id="ProtNLM"/>
    </source>
</evidence>
<reference evidence="1 2" key="1">
    <citation type="submission" date="2024-02" db="EMBL/GenBank/DDBJ databases">
        <authorList>
            <person name="Daric V."/>
            <person name="Darras S."/>
        </authorList>
    </citation>
    <scope>NUCLEOTIDE SEQUENCE [LARGE SCALE GENOMIC DNA]</scope>
</reference>
<dbReference type="EMBL" id="CAWYQH010000163">
    <property type="protein sequence ID" value="CAK8696815.1"/>
    <property type="molecule type" value="Genomic_DNA"/>
</dbReference>
<proteinExistence type="predicted"/>
<dbReference type="Proteomes" id="UP001642483">
    <property type="component" value="Unassembled WGS sequence"/>
</dbReference>
<sequence>MKPFTDGDYVKDCLMAVVEVICPEKKKLFSDVSLSARTVTRRIEEMSQDVKTGQHDCLKNLQYFSIAIDESTDTMDTAQLTEFVRGVSSNFDIFEDFVDLVPMKGTTTGVDILKALLQCTNSMNLNLSKLVSVTTDGAPAMIGKNKGAVACFKNTWKISDAMTKCQRYTV</sequence>
<organism evidence="1 2">
    <name type="scientific">Clavelina lepadiformis</name>
    <name type="common">Light-bulb sea squirt</name>
    <name type="synonym">Ascidia lepadiformis</name>
    <dbReference type="NCBI Taxonomy" id="159417"/>
    <lineage>
        <taxon>Eukaryota</taxon>
        <taxon>Metazoa</taxon>
        <taxon>Chordata</taxon>
        <taxon>Tunicata</taxon>
        <taxon>Ascidiacea</taxon>
        <taxon>Aplousobranchia</taxon>
        <taxon>Clavelinidae</taxon>
        <taxon>Clavelina</taxon>
    </lineage>
</organism>
<comment type="caution">
    <text evidence="1">The sequence shown here is derived from an EMBL/GenBank/DDBJ whole genome shotgun (WGS) entry which is preliminary data.</text>
</comment>
<name>A0ABP0GYJ3_CLALP</name>